<evidence type="ECO:0000313" key="1">
    <source>
        <dbReference type="EMBL" id="BBK22726.1"/>
    </source>
</evidence>
<gene>
    <name evidence="1" type="ORF">Aargi30884_16290</name>
</gene>
<keyword evidence="2" id="KW-1185">Reference proteome</keyword>
<dbReference type="EMBL" id="AP019695">
    <property type="protein sequence ID" value="BBK22726.1"/>
    <property type="molecule type" value="Genomic_DNA"/>
</dbReference>
<evidence type="ECO:0000313" key="2">
    <source>
        <dbReference type="Proteomes" id="UP000464754"/>
    </source>
</evidence>
<proteinExistence type="predicted"/>
<organism evidence="1 2">
    <name type="scientific">Amedibacterium intestinale</name>
    <dbReference type="NCBI Taxonomy" id="2583452"/>
    <lineage>
        <taxon>Bacteria</taxon>
        <taxon>Bacillati</taxon>
        <taxon>Bacillota</taxon>
        <taxon>Erysipelotrichia</taxon>
        <taxon>Erysipelotrichales</taxon>
        <taxon>Erysipelotrichaceae</taxon>
        <taxon>Amedibacterium</taxon>
    </lineage>
</organism>
<protein>
    <recommendedName>
        <fullName evidence="3">Phage XkdN-like protein</fullName>
    </recommendedName>
</protein>
<accession>A0A6N4THN7</accession>
<name>A0A6N4THN7_9FIRM</name>
<dbReference type="KEGG" id="aarg:Aargi30884_16290"/>
<evidence type="ECO:0008006" key="3">
    <source>
        <dbReference type="Google" id="ProtNLM"/>
    </source>
</evidence>
<dbReference type="Proteomes" id="UP000464754">
    <property type="component" value="Chromosome"/>
</dbReference>
<dbReference type="AlphaFoldDB" id="A0A6N4THN7"/>
<reference evidence="2" key="1">
    <citation type="submission" date="2019-05" db="EMBL/GenBank/DDBJ databases">
        <title>Complete genome sequencing of Absiella argi strain JCM 30884.</title>
        <authorList>
            <person name="Sakamoto M."/>
            <person name="Murakami T."/>
            <person name="Mori H."/>
        </authorList>
    </citation>
    <scope>NUCLEOTIDE SEQUENCE [LARGE SCALE GENOMIC DNA]</scope>
    <source>
        <strain evidence="2">JCM 30884</strain>
    </source>
</reference>
<dbReference type="RefSeq" id="WP_163052008.1">
    <property type="nucleotide sequence ID" value="NZ_AP019695.1"/>
</dbReference>
<sequence>MEKDKKTTLEIFKAKASAALKRKKSFVTFTMSFPSFAQDEDGEPLKIKFRTLSDAEINDCVGYESDDPNGADKYAIYLSAVEPSLKDLGQEMKEAGEIVMPMEIMDMFERHEITEAAMLIMEKSGVISKNKVTIVDKGIENLKN</sequence>